<dbReference type="OrthoDB" id="10017160at2759"/>
<name>A0A4C1VN24_EUMVA</name>
<reference evidence="1 2" key="1">
    <citation type="journal article" date="2019" name="Commun. Biol.">
        <title>The bagworm genome reveals a unique fibroin gene that provides high tensile strength.</title>
        <authorList>
            <person name="Kono N."/>
            <person name="Nakamura H."/>
            <person name="Ohtoshi R."/>
            <person name="Tomita M."/>
            <person name="Numata K."/>
            <person name="Arakawa K."/>
        </authorList>
    </citation>
    <scope>NUCLEOTIDE SEQUENCE [LARGE SCALE GENOMIC DNA]</scope>
</reference>
<evidence type="ECO:0000313" key="2">
    <source>
        <dbReference type="Proteomes" id="UP000299102"/>
    </source>
</evidence>
<protein>
    <submittedName>
        <fullName evidence="1">Uncharacterized protein</fullName>
    </submittedName>
</protein>
<keyword evidence="2" id="KW-1185">Reference proteome</keyword>
<dbReference type="AlphaFoldDB" id="A0A4C1VN24"/>
<proteinExistence type="predicted"/>
<dbReference type="Proteomes" id="UP000299102">
    <property type="component" value="Unassembled WGS sequence"/>
</dbReference>
<organism evidence="1 2">
    <name type="scientific">Eumeta variegata</name>
    <name type="common">Bagworm moth</name>
    <name type="synonym">Eumeta japonica</name>
    <dbReference type="NCBI Taxonomy" id="151549"/>
    <lineage>
        <taxon>Eukaryota</taxon>
        <taxon>Metazoa</taxon>
        <taxon>Ecdysozoa</taxon>
        <taxon>Arthropoda</taxon>
        <taxon>Hexapoda</taxon>
        <taxon>Insecta</taxon>
        <taxon>Pterygota</taxon>
        <taxon>Neoptera</taxon>
        <taxon>Endopterygota</taxon>
        <taxon>Lepidoptera</taxon>
        <taxon>Glossata</taxon>
        <taxon>Ditrysia</taxon>
        <taxon>Tineoidea</taxon>
        <taxon>Psychidae</taxon>
        <taxon>Oiketicinae</taxon>
        <taxon>Eumeta</taxon>
    </lineage>
</organism>
<comment type="caution">
    <text evidence="1">The sequence shown here is derived from an EMBL/GenBank/DDBJ whole genome shotgun (WGS) entry which is preliminary data.</text>
</comment>
<sequence length="327" mass="36470">MKRGCHKASVLISSTESYGWYSGSHLAAIPLSRAVFRCHVRAGGDEVANTLVDDVTLRHRPLRVVAANDYYYQPTEKAHFYGYRLPYPTSVLCTEPRASEPSPGYEVPHPAASPVPGASVFTAHRCRTRGPSCSSRPRRVPPARRLLPLLPTNSKRVASSPPIRRASVIVLAAVSPIPPIALLPSRINFPDDLREKRPSTSTTKDNISAVRLMKEINKRMIYQQIRTSYGIGMSQEYKILHANLAVVAGYKSWVYCYDLETTRQSAQSVFPFEEHNTCGQWKSDALVLRKTKALNNGKLKLFGLAWPGRARYGSACPRAALRRARRL</sequence>
<accession>A0A4C1VN24</accession>
<gene>
    <name evidence="1" type="ORF">EVAR_33679_1</name>
</gene>
<dbReference type="EMBL" id="BGZK01000376">
    <property type="protein sequence ID" value="GBP40103.1"/>
    <property type="molecule type" value="Genomic_DNA"/>
</dbReference>
<evidence type="ECO:0000313" key="1">
    <source>
        <dbReference type="EMBL" id="GBP40103.1"/>
    </source>
</evidence>